<feature type="transmembrane region" description="Helical" evidence="7">
    <location>
        <begin position="331"/>
        <end position="352"/>
    </location>
</feature>
<dbReference type="InterPro" id="IPR013525">
    <property type="entry name" value="ABC2_TM"/>
</dbReference>
<dbReference type="Pfam" id="PF01061">
    <property type="entry name" value="ABC2_membrane"/>
    <property type="match status" value="1"/>
</dbReference>
<dbReference type="Gene3D" id="3.40.50.300">
    <property type="entry name" value="P-loop containing nucleotide triphosphate hydrolases"/>
    <property type="match status" value="1"/>
</dbReference>
<dbReference type="AlphaFoldDB" id="A0A0R3RI05"/>
<feature type="domain" description="ABC-2 type transporter transmembrane" evidence="9">
    <location>
        <begin position="285"/>
        <end position="484"/>
    </location>
</feature>
<sequence length="592" mass="67934">MHVLLEVISNTISQKYLISGILENNGHEISMNKLGDRVAYVSADDIYPWLTVAQTIRLRSLFVASDRSIFKNADMVEKLMQTLALSPLRNFLCGELAMAERQRLKIAMQILKDTGDILLLDNIMKDMDLYDMAFIIDYLRDWAVKLNRIVVMAVQPPTIEILTMFHKSVFVGALLIASGRVIYFGSSSQMMSYFDKIGYPCPSFKNPCDYYVDLVTYDYLTSASSLESTNRIRRLAEIWKEKAVENCEAEVISDELSPKVHRINCCRSALLIYRQACCFVCTLNILKRFFQMFLNRPWMYVKEPIYAFLTSLFLGFIFFEIPNDRYAAINARFGFIISILAIFILPNLFIHIERVFDERLYLFDDIRNRLYDPTFYIIVKIMYDLPVGVMCNTLYALPAYLLSGLPPDGTFYWPSVLQFIVILCAHTILWRYITWIVAYVTLLSNAIMFSGFLIHPDSFSPPIKLLYYYNPTKLAGGLLAENEFLRRTALTNWFFKMLTGNSTDGGNMTELLIGCERKQVSIYTISHCSKIRGSQALFFSGLSSATLASSDEQLREAVYIYTIWLLIVLATLLLVVRCNHKGFRVNGPIGID</sequence>
<evidence type="ECO:0000256" key="6">
    <source>
        <dbReference type="ARBA" id="ARBA00023136"/>
    </source>
</evidence>
<evidence type="ECO:0000256" key="7">
    <source>
        <dbReference type="SAM" id="Phobius"/>
    </source>
</evidence>
<dbReference type="PANTHER" id="PTHR48041">
    <property type="entry name" value="ABC TRANSPORTER G FAMILY MEMBER 28"/>
    <property type="match status" value="1"/>
</dbReference>
<keyword evidence="3" id="KW-0813">Transport</keyword>
<proteinExistence type="inferred from homology"/>
<keyword evidence="4 7" id="KW-0812">Transmembrane</keyword>
<dbReference type="SUPFAM" id="SSF52540">
    <property type="entry name" value="P-loop containing nucleoside triphosphate hydrolases"/>
    <property type="match status" value="1"/>
</dbReference>
<dbReference type="Proteomes" id="UP000050640">
    <property type="component" value="Unplaced"/>
</dbReference>
<keyword evidence="10" id="KW-1185">Reference proteome</keyword>
<organism evidence="10 11">
    <name type="scientific">Elaeophora elaphi</name>
    <dbReference type="NCBI Taxonomy" id="1147741"/>
    <lineage>
        <taxon>Eukaryota</taxon>
        <taxon>Metazoa</taxon>
        <taxon>Ecdysozoa</taxon>
        <taxon>Nematoda</taxon>
        <taxon>Chromadorea</taxon>
        <taxon>Rhabditida</taxon>
        <taxon>Spirurina</taxon>
        <taxon>Spiruromorpha</taxon>
        <taxon>Filarioidea</taxon>
        <taxon>Onchocercidae</taxon>
        <taxon>Elaeophora</taxon>
    </lineage>
</organism>
<comment type="similarity">
    <text evidence="2">Belongs to the ABC transporter superfamily. ABCG family. Eye pigment precursor importer (TC 3.A.1.204) subfamily.</text>
</comment>
<feature type="transmembrane region" description="Helical" evidence="7">
    <location>
        <begin position="373"/>
        <end position="398"/>
    </location>
</feature>
<evidence type="ECO:0000256" key="2">
    <source>
        <dbReference type="ARBA" id="ARBA00005814"/>
    </source>
</evidence>
<evidence type="ECO:0000256" key="4">
    <source>
        <dbReference type="ARBA" id="ARBA00022692"/>
    </source>
</evidence>
<feature type="transmembrane region" description="Helical" evidence="7">
    <location>
        <begin position="298"/>
        <end position="319"/>
    </location>
</feature>
<evidence type="ECO:0000256" key="3">
    <source>
        <dbReference type="ARBA" id="ARBA00022448"/>
    </source>
</evidence>
<protein>
    <submittedName>
        <fullName evidence="11">ABC2_membrane domain-containing protein</fullName>
    </submittedName>
</protein>
<evidence type="ECO:0000256" key="1">
    <source>
        <dbReference type="ARBA" id="ARBA00004141"/>
    </source>
</evidence>
<dbReference type="GO" id="GO:0005524">
    <property type="term" value="F:ATP binding"/>
    <property type="evidence" value="ECO:0007669"/>
    <property type="project" value="InterPro"/>
</dbReference>
<feature type="transmembrane region" description="Helical" evidence="7">
    <location>
        <begin position="558"/>
        <end position="576"/>
    </location>
</feature>
<evidence type="ECO:0000259" key="8">
    <source>
        <dbReference type="Pfam" id="PF00005"/>
    </source>
</evidence>
<reference evidence="11" key="1">
    <citation type="submission" date="2016-04" db="UniProtKB">
        <authorList>
            <consortium name="WormBaseParasite"/>
        </authorList>
    </citation>
    <scope>IDENTIFICATION</scope>
</reference>
<evidence type="ECO:0000313" key="11">
    <source>
        <dbReference type="WBParaSite" id="EEL_0000111101-mRNA-1"/>
    </source>
</evidence>
<keyword evidence="5 7" id="KW-1133">Transmembrane helix</keyword>
<dbReference type="WBParaSite" id="EEL_0000111101-mRNA-1">
    <property type="protein sequence ID" value="EEL_0000111101-mRNA-1"/>
    <property type="gene ID" value="EEL_0000111101"/>
</dbReference>
<dbReference type="GO" id="GO:0140359">
    <property type="term" value="F:ABC-type transporter activity"/>
    <property type="evidence" value="ECO:0007669"/>
    <property type="project" value="InterPro"/>
</dbReference>
<dbReference type="GO" id="GO:0016887">
    <property type="term" value="F:ATP hydrolysis activity"/>
    <property type="evidence" value="ECO:0007669"/>
    <property type="project" value="InterPro"/>
</dbReference>
<evidence type="ECO:0000259" key="9">
    <source>
        <dbReference type="Pfam" id="PF01061"/>
    </source>
</evidence>
<feature type="transmembrane region" description="Helical" evidence="7">
    <location>
        <begin position="436"/>
        <end position="455"/>
    </location>
</feature>
<dbReference type="STRING" id="1147741.A0A0R3RI05"/>
<evidence type="ECO:0000256" key="5">
    <source>
        <dbReference type="ARBA" id="ARBA00022989"/>
    </source>
</evidence>
<feature type="transmembrane region" description="Helical" evidence="7">
    <location>
        <begin position="410"/>
        <end position="429"/>
    </location>
</feature>
<dbReference type="PANTHER" id="PTHR48041:SF89">
    <property type="entry name" value="FI03229P"/>
    <property type="match status" value="1"/>
</dbReference>
<keyword evidence="6 7" id="KW-0472">Membrane</keyword>
<dbReference type="InterPro" id="IPR003439">
    <property type="entry name" value="ABC_transporter-like_ATP-bd"/>
</dbReference>
<dbReference type="GO" id="GO:0005886">
    <property type="term" value="C:plasma membrane"/>
    <property type="evidence" value="ECO:0007669"/>
    <property type="project" value="TreeGrafter"/>
</dbReference>
<feature type="domain" description="ABC transporter" evidence="8">
    <location>
        <begin position="7"/>
        <end position="122"/>
    </location>
</feature>
<accession>A0A0R3RI05</accession>
<comment type="subcellular location">
    <subcellularLocation>
        <location evidence="1">Membrane</location>
        <topology evidence="1">Multi-pass membrane protein</topology>
    </subcellularLocation>
</comment>
<dbReference type="Pfam" id="PF00005">
    <property type="entry name" value="ABC_tran"/>
    <property type="match status" value="1"/>
</dbReference>
<evidence type="ECO:0000313" key="10">
    <source>
        <dbReference type="Proteomes" id="UP000050640"/>
    </source>
</evidence>
<dbReference type="InterPro" id="IPR050352">
    <property type="entry name" value="ABCG_transporters"/>
</dbReference>
<name>A0A0R3RI05_9BILA</name>
<dbReference type="InterPro" id="IPR027417">
    <property type="entry name" value="P-loop_NTPase"/>
</dbReference>